<proteinExistence type="predicted"/>
<comment type="caution">
    <text evidence="1">The sequence shown here is derived from an EMBL/GenBank/DDBJ whole genome shotgun (WGS) entry which is preliminary data.</text>
</comment>
<dbReference type="AlphaFoldDB" id="A0A2W5NM66"/>
<evidence type="ECO:0000313" key="1">
    <source>
        <dbReference type="EMBL" id="PZQ53309.1"/>
    </source>
</evidence>
<dbReference type="Proteomes" id="UP000249082">
    <property type="component" value="Unassembled WGS sequence"/>
</dbReference>
<accession>A0A2W5NM66</accession>
<dbReference type="EMBL" id="QFPX01000016">
    <property type="protein sequence ID" value="PZQ53309.1"/>
    <property type="molecule type" value="Genomic_DNA"/>
</dbReference>
<reference evidence="1 2" key="1">
    <citation type="submission" date="2017-08" db="EMBL/GenBank/DDBJ databases">
        <title>Infants hospitalized years apart are colonized by the same room-sourced microbial strains.</title>
        <authorList>
            <person name="Brooks B."/>
            <person name="Olm M.R."/>
            <person name="Firek B.A."/>
            <person name="Baker R."/>
            <person name="Thomas B.C."/>
            <person name="Morowitz M.J."/>
            <person name="Banfield J.F."/>
        </authorList>
    </citation>
    <scope>NUCLEOTIDE SEQUENCE [LARGE SCALE GENOMIC DNA]</scope>
    <source>
        <strain evidence="1">S2_005_002_R2_33</strain>
    </source>
</reference>
<gene>
    <name evidence="1" type="ORF">DI555_16845</name>
</gene>
<sequence length="93" mass="10296">MIESPTISEPDRRTSILHVGQDRAGHWLVQENHGLLEGRFISRDAAWRFARGEIHAFPGGRIVFTSEAIVPAIPFDPPVESLSAHADKLDRAA</sequence>
<evidence type="ECO:0008006" key="3">
    <source>
        <dbReference type="Google" id="ProtNLM"/>
    </source>
</evidence>
<name>A0A2W5NM66_9SPHN</name>
<evidence type="ECO:0000313" key="2">
    <source>
        <dbReference type="Proteomes" id="UP000249082"/>
    </source>
</evidence>
<organism evidence="1 2">
    <name type="scientific">Novosphingobium pentaromativorans</name>
    <dbReference type="NCBI Taxonomy" id="205844"/>
    <lineage>
        <taxon>Bacteria</taxon>
        <taxon>Pseudomonadati</taxon>
        <taxon>Pseudomonadota</taxon>
        <taxon>Alphaproteobacteria</taxon>
        <taxon>Sphingomonadales</taxon>
        <taxon>Sphingomonadaceae</taxon>
        <taxon>Novosphingobium</taxon>
    </lineage>
</organism>
<protein>
    <recommendedName>
        <fullName evidence="3">DUF2188 domain-containing protein</fullName>
    </recommendedName>
</protein>